<keyword evidence="3 6" id="KW-0812">Transmembrane</keyword>
<dbReference type="Pfam" id="PF01594">
    <property type="entry name" value="AI-2E_transport"/>
    <property type="match status" value="1"/>
</dbReference>
<dbReference type="Proteomes" id="UP000316781">
    <property type="component" value="Unassembled WGS sequence"/>
</dbReference>
<comment type="caution">
    <text evidence="7">The sequence shown here is derived from an EMBL/GenBank/DDBJ whole genome shotgun (WGS) entry which is preliminary data.</text>
</comment>
<protein>
    <submittedName>
        <fullName evidence="7">AI-2E family transporter</fullName>
    </submittedName>
</protein>
<gene>
    <name evidence="7" type="ORF">FM996_15195</name>
</gene>
<sequence>MALYWENFDKPECNEEATCKIYRYARLGVLIVNPTDNFLEPLLISSAADIPLVIAFLGAMGGLLTFGLVGLVLGPLILAVLFAIWRKWLEGNAPEVERCPRNAPH</sequence>
<organism evidence="7 8">
    <name type="scientific">Methylosinus sporium</name>
    <dbReference type="NCBI Taxonomy" id="428"/>
    <lineage>
        <taxon>Bacteria</taxon>
        <taxon>Pseudomonadati</taxon>
        <taxon>Pseudomonadota</taxon>
        <taxon>Alphaproteobacteria</taxon>
        <taxon>Hyphomicrobiales</taxon>
        <taxon>Methylocystaceae</taxon>
        <taxon>Methylosinus</taxon>
    </lineage>
</organism>
<evidence type="ECO:0000256" key="3">
    <source>
        <dbReference type="ARBA" id="ARBA00022692"/>
    </source>
</evidence>
<evidence type="ECO:0000313" key="7">
    <source>
        <dbReference type="EMBL" id="TRL30809.1"/>
    </source>
</evidence>
<name>A0A549SME6_METSR</name>
<feature type="transmembrane region" description="Helical" evidence="6">
    <location>
        <begin position="52"/>
        <end position="85"/>
    </location>
</feature>
<keyword evidence="4 6" id="KW-1133">Transmembrane helix</keyword>
<evidence type="ECO:0000256" key="6">
    <source>
        <dbReference type="SAM" id="Phobius"/>
    </source>
</evidence>
<comment type="similarity">
    <text evidence="2">Belongs to the autoinducer-2 exporter (AI-2E) (TC 2.A.86) family.</text>
</comment>
<evidence type="ECO:0000256" key="5">
    <source>
        <dbReference type="ARBA" id="ARBA00023136"/>
    </source>
</evidence>
<evidence type="ECO:0000256" key="4">
    <source>
        <dbReference type="ARBA" id="ARBA00022989"/>
    </source>
</evidence>
<evidence type="ECO:0000256" key="1">
    <source>
        <dbReference type="ARBA" id="ARBA00004141"/>
    </source>
</evidence>
<comment type="subcellular location">
    <subcellularLocation>
        <location evidence="1">Membrane</location>
        <topology evidence="1">Multi-pass membrane protein</topology>
    </subcellularLocation>
</comment>
<evidence type="ECO:0000256" key="2">
    <source>
        <dbReference type="ARBA" id="ARBA00009773"/>
    </source>
</evidence>
<reference evidence="7 8" key="1">
    <citation type="submission" date="2019-07" db="EMBL/GenBank/DDBJ databases">
        <title>Ln-dependent methylotrophs.</title>
        <authorList>
            <person name="Tani A."/>
        </authorList>
    </citation>
    <scope>NUCLEOTIDE SEQUENCE [LARGE SCALE GENOMIC DNA]</scope>
    <source>
        <strain evidence="7 8">SM89A</strain>
    </source>
</reference>
<dbReference type="GO" id="GO:0016020">
    <property type="term" value="C:membrane"/>
    <property type="evidence" value="ECO:0007669"/>
    <property type="project" value="UniProtKB-SubCell"/>
</dbReference>
<dbReference type="AlphaFoldDB" id="A0A549SME6"/>
<keyword evidence="5 6" id="KW-0472">Membrane</keyword>
<accession>A0A549SME6</accession>
<evidence type="ECO:0000313" key="8">
    <source>
        <dbReference type="Proteomes" id="UP000316781"/>
    </source>
</evidence>
<proteinExistence type="inferred from homology"/>
<dbReference type="EMBL" id="VJMF01000064">
    <property type="protein sequence ID" value="TRL30809.1"/>
    <property type="molecule type" value="Genomic_DNA"/>
</dbReference>
<dbReference type="InterPro" id="IPR002549">
    <property type="entry name" value="AI-2E-like"/>
</dbReference>